<protein>
    <submittedName>
        <fullName evidence="1">Uncharacterized protein</fullName>
    </submittedName>
</protein>
<sequence length="45" mass="5075">MLRMAGARLPKGCAKHSGQTLDVKAMRPFLRDLWSVAVFPEFGER</sequence>
<proteinExistence type="predicted"/>
<name>A0A2U3PXC4_9BRAD</name>
<evidence type="ECO:0000313" key="2">
    <source>
        <dbReference type="Proteomes" id="UP000246085"/>
    </source>
</evidence>
<evidence type="ECO:0000313" key="1">
    <source>
        <dbReference type="EMBL" id="SPP93803.1"/>
    </source>
</evidence>
<organism evidence="1 2">
    <name type="scientific">Bradyrhizobium vignae</name>
    <dbReference type="NCBI Taxonomy" id="1549949"/>
    <lineage>
        <taxon>Bacteria</taxon>
        <taxon>Pseudomonadati</taxon>
        <taxon>Pseudomonadota</taxon>
        <taxon>Alphaproteobacteria</taxon>
        <taxon>Hyphomicrobiales</taxon>
        <taxon>Nitrobacteraceae</taxon>
        <taxon>Bradyrhizobium</taxon>
    </lineage>
</organism>
<dbReference type="KEGG" id="bvz:BRAD3257_2735"/>
<dbReference type="EMBL" id="LS398110">
    <property type="protein sequence ID" value="SPP93803.1"/>
    <property type="molecule type" value="Genomic_DNA"/>
</dbReference>
<dbReference type="Proteomes" id="UP000246085">
    <property type="component" value="Chromosome BRAD3257"/>
</dbReference>
<gene>
    <name evidence="1" type="ORF">BRAD3257_2735</name>
</gene>
<dbReference type="AlphaFoldDB" id="A0A2U3PXC4"/>
<accession>A0A2U3PXC4</accession>
<reference evidence="1 2" key="1">
    <citation type="submission" date="2018-03" db="EMBL/GenBank/DDBJ databases">
        <authorList>
            <person name="Gully D."/>
        </authorList>
    </citation>
    <scope>NUCLEOTIDE SEQUENCE [LARGE SCALE GENOMIC DNA]</scope>
    <source>
        <strain evidence="1">ORS3257</strain>
    </source>
</reference>